<dbReference type="Proteomes" id="UP000015102">
    <property type="component" value="Unassembled WGS sequence"/>
</dbReference>
<keyword evidence="2" id="KW-1185">Reference proteome</keyword>
<dbReference type="EMBL" id="CAQQ02002374">
    <property type="status" value="NOT_ANNOTATED_CDS"/>
    <property type="molecule type" value="Genomic_DNA"/>
</dbReference>
<dbReference type="HOGENOM" id="CLU_3074722_0_0_1"/>
<organism evidence="1 2">
    <name type="scientific">Megaselia scalaris</name>
    <name type="common">Humpbacked fly</name>
    <name type="synonym">Phora scalaris</name>
    <dbReference type="NCBI Taxonomy" id="36166"/>
    <lineage>
        <taxon>Eukaryota</taxon>
        <taxon>Metazoa</taxon>
        <taxon>Ecdysozoa</taxon>
        <taxon>Arthropoda</taxon>
        <taxon>Hexapoda</taxon>
        <taxon>Insecta</taxon>
        <taxon>Pterygota</taxon>
        <taxon>Neoptera</taxon>
        <taxon>Endopterygota</taxon>
        <taxon>Diptera</taxon>
        <taxon>Brachycera</taxon>
        <taxon>Muscomorpha</taxon>
        <taxon>Platypezoidea</taxon>
        <taxon>Phoridae</taxon>
        <taxon>Megaseliini</taxon>
        <taxon>Megaselia</taxon>
    </lineage>
</organism>
<evidence type="ECO:0000313" key="2">
    <source>
        <dbReference type="Proteomes" id="UP000015102"/>
    </source>
</evidence>
<reference evidence="1" key="2">
    <citation type="submission" date="2015-06" db="UniProtKB">
        <authorList>
            <consortium name="EnsemblMetazoa"/>
        </authorList>
    </citation>
    <scope>IDENTIFICATION</scope>
</reference>
<accession>T1GE00</accession>
<dbReference type="EMBL" id="CAQQ02002373">
    <property type="status" value="NOT_ANNOTATED_CDS"/>
    <property type="molecule type" value="Genomic_DNA"/>
</dbReference>
<dbReference type="EnsemblMetazoa" id="MESCA001555-RA">
    <property type="protein sequence ID" value="MESCA001555-PA"/>
    <property type="gene ID" value="MESCA001555"/>
</dbReference>
<reference evidence="2" key="1">
    <citation type="submission" date="2013-02" db="EMBL/GenBank/DDBJ databases">
        <authorList>
            <person name="Hughes D."/>
        </authorList>
    </citation>
    <scope>NUCLEOTIDE SEQUENCE</scope>
    <source>
        <strain>Durham</strain>
        <strain evidence="2">NC isolate 2 -- Noor lab</strain>
    </source>
</reference>
<sequence>MYIAHHQISCCCKAYQGHTLTVGCGTRNTGSWKFFGSWRSFWSTESTSRRSRN</sequence>
<dbReference type="AlphaFoldDB" id="T1GE00"/>
<protein>
    <submittedName>
        <fullName evidence="1">Uncharacterized protein</fullName>
    </submittedName>
</protein>
<name>T1GE00_MEGSC</name>
<evidence type="ECO:0000313" key="1">
    <source>
        <dbReference type="EnsemblMetazoa" id="MESCA001555-PA"/>
    </source>
</evidence>
<proteinExistence type="predicted"/>